<organism evidence="3 4">
    <name type="scientific">Fusarium solani</name>
    <name type="common">Filamentous fungus</name>
    <dbReference type="NCBI Taxonomy" id="169388"/>
    <lineage>
        <taxon>Eukaryota</taxon>
        <taxon>Fungi</taxon>
        <taxon>Dikarya</taxon>
        <taxon>Ascomycota</taxon>
        <taxon>Pezizomycotina</taxon>
        <taxon>Sordariomycetes</taxon>
        <taxon>Hypocreomycetidae</taxon>
        <taxon>Hypocreales</taxon>
        <taxon>Nectriaceae</taxon>
        <taxon>Fusarium</taxon>
        <taxon>Fusarium solani species complex</taxon>
    </lineage>
</organism>
<evidence type="ECO:0000313" key="3">
    <source>
        <dbReference type="EMBL" id="KAH7246907.1"/>
    </source>
</evidence>
<keyword evidence="2" id="KW-0812">Transmembrane</keyword>
<feature type="region of interest" description="Disordered" evidence="1">
    <location>
        <begin position="326"/>
        <end position="398"/>
    </location>
</feature>
<reference evidence="3" key="1">
    <citation type="journal article" date="2021" name="Nat. Commun.">
        <title>Genetic determinants of endophytism in the Arabidopsis root mycobiome.</title>
        <authorList>
            <person name="Mesny F."/>
            <person name="Miyauchi S."/>
            <person name="Thiergart T."/>
            <person name="Pickel B."/>
            <person name="Atanasova L."/>
            <person name="Karlsson M."/>
            <person name="Huettel B."/>
            <person name="Barry K.W."/>
            <person name="Haridas S."/>
            <person name="Chen C."/>
            <person name="Bauer D."/>
            <person name="Andreopoulos W."/>
            <person name="Pangilinan J."/>
            <person name="LaButti K."/>
            <person name="Riley R."/>
            <person name="Lipzen A."/>
            <person name="Clum A."/>
            <person name="Drula E."/>
            <person name="Henrissat B."/>
            <person name="Kohler A."/>
            <person name="Grigoriev I.V."/>
            <person name="Martin F.M."/>
            <person name="Hacquard S."/>
        </authorList>
    </citation>
    <scope>NUCLEOTIDE SEQUENCE</scope>
    <source>
        <strain evidence="3">FSSC 5 MPI-SDFR-AT-0091</strain>
    </source>
</reference>
<keyword evidence="2" id="KW-1133">Transmembrane helix</keyword>
<dbReference type="AlphaFoldDB" id="A0A9P9GYZ5"/>
<accession>A0A9P9GYZ5</accession>
<feature type="compositionally biased region" description="Polar residues" evidence="1">
    <location>
        <begin position="389"/>
        <end position="398"/>
    </location>
</feature>
<protein>
    <submittedName>
        <fullName evidence="3">Uncharacterized protein</fullName>
    </submittedName>
</protein>
<keyword evidence="2" id="KW-0472">Membrane</keyword>
<gene>
    <name evidence="3" type="ORF">B0J15DRAFT_468978</name>
</gene>
<evidence type="ECO:0000313" key="4">
    <source>
        <dbReference type="Proteomes" id="UP000736672"/>
    </source>
</evidence>
<dbReference type="Proteomes" id="UP000736672">
    <property type="component" value="Unassembled WGS sequence"/>
</dbReference>
<proteinExistence type="predicted"/>
<evidence type="ECO:0000256" key="2">
    <source>
        <dbReference type="SAM" id="Phobius"/>
    </source>
</evidence>
<comment type="caution">
    <text evidence="3">The sequence shown here is derived from an EMBL/GenBank/DDBJ whole genome shotgun (WGS) entry which is preliminary data.</text>
</comment>
<sequence length="398" mass="44161">MGLTIAQAIGIGVAVGFVGALILMMIFLCISHCSSTQTVPSGPVMLKGTEPLPQVKQPNPNPWVLTVPHDPASWRNLITNLHRTLPDRVDDFTTLHEIRQSVGFEYDLRILVETFIDSRHREQPRVSPSIFNEDELVRLAGEPANGGTWSETISNVATRGAAVRCFLAQLIFKRMHPSCPVQESLIAPEISSCYQLVCRIYQNPCRENIIGVWRECVYLLQACPWQLDHLPSWRFGEDDPRKERTWAMVPGIVNSLHLESLRNDLDLEKGSLEVFTGQTLEKAANSAMTLFGQPSEWEAVWTSPEPGFIVFPEVRFTWNGKTKYSKPADVDVNVPKPVPSDRPNTETGEQHSSDVGCQSDAVADEQPNHGTVDEQPNHAAAQALPHDTIQLSGAGNTD</sequence>
<evidence type="ECO:0000256" key="1">
    <source>
        <dbReference type="SAM" id="MobiDB-lite"/>
    </source>
</evidence>
<dbReference type="OrthoDB" id="5080136at2759"/>
<dbReference type="EMBL" id="JAGTJS010000016">
    <property type="protein sequence ID" value="KAH7246907.1"/>
    <property type="molecule type" value="Genomic_DNA"/>
</dbReference>
<keyword evidence="4" id="KW-1185">Reference proteome</keyword>
<name>A0A9P9GYZ5_FUSSL</name>
<feature type="transmembrane region" description="Helical" evidence="2">
    <location>
        <begin position="7"/>
        <end position="28"/>
    </location>
</feature>